<reference evidence="9" key="1">
    <citation type="submission" date="2020-05" db="EMBL/GenBank/DDBJ databases">
        <authorList>
            <person name="Chiriac C."/>
            <person name="Salcher M."/>
            <person name="Ghai R."/>
            <person name="Kavagutti S V."/>
        </authorList>
    </citation>
    <scope>NUCLEOTIDE SEQUENCE</scope>
</reference>
<evidence type="ECO:0000256" key="5">
    <source>
        <dbReference type="ARBA" id="ARBA00023136"/>
    </source>
</evidence>
<feature type="transmembrane region" description="Helical" evidence="7">
    <location>
        <begin position="149"/>
        <end position="167"/>
    </location>
</feature>
<evidence type="ECO:0000259" key="8">
    <source>
        <dbReference type="PROSITE" id="PS50850"/>
    </source>
</evidence>
<dbReference type="Pfam" id="PF07690">
    <property type="entry name" value="MFS_1"/>
    <property type="match status" value="1"/>
</dbReference>
<feature type="transmembrane region" description="Helical" evidence="7">
    <location>
        <begin position="315"/>
        <end position="337"/>
    </location>
</feature>
<feature type="transmembrane region" description="Helical" evidence="7">
    <location>
        <begin position="255"/>
        <end position="279"/>
    </location>
</feature>
<dbReference type="PRINTS" id="PR01036">
    <property type="entry name" value="TCRTETB"/>
</dbReference>
<evidence type="ECO:0000256" key="7">
    <source>
        <dbReference type="SAM" id="Phobius"/>
    </source>
</evidence>
<keyword evidence="5 7" id="KW-0472">Membrane</keyword>
<evidence type="ECO:0000256" key="6">
    <source>
        <dbReference type="SAM" id="MobiDB-lite"/>
    </source>
</evidence>
<feature type="transmembrane region" description="Helical" evidence="7">
    <location>
        <begin position="291"/>
        <end position="309"/>
    </location>
</feature>
<dbReference type="Gene3D" id="1.20.1250.20">
    <property type="entry name" value="MFS general substrate transporter like domains"/>
    <property type="match status" value="1"/>
</dbReference>
<evidence type="ECO:0000313" key="9">
    <source>
        <dbReference type="EMBL" id="CAB4340061.1"/>
    </source>
</evidence>
<dbReference type="SUPFAM" id="SSF103473">
    <property type="entry name" value="MFS general substrate transporter"/>
    <property type="match status" value="1"/>
</dbReference>
<feature type="region of interest" description="Disordered" evidence="6">
    <location>
        <begin position="448"/>
        <end position="470"/>
    </location>
</feature>
<dbReference type="InterPro" id="IPR011701">
    <property type="entry name" value="MFS"/>
</dbReference>
<dbReference type="AlphaFoldDB" id="A0A6J5ZBR0"/>
<protein>
    <submittedName>
        <fullName evidence="9">Unannotated protein</fullName>
    </submittedName>
</protein>
<sequence>MATDAASQPEGDGSGLLSKKGWKVSIFVLAMASLVTAIDLTIISVALPTVEQDLALSPSQGQWVVNAYLIAFTVLLIPGGMLGDRIGQIRGMNLGLIVFSIGSLMCGAAGDEKLLIAGRVVQGLGAAILMPCIQALVTRVAPAGKTGTAFGIYAAVSAIGLAVGPLLGGALVDFVDWRWIFYINPLILMPLLVLVHMYLRMAGEGIDKEKRRLVTMKMLRRPSLRSGLWLIFFVRLPLIWIFVYAGIYFQSVLGYSPFVTGLAMLPGIAGIAVGGLVAGRMKDKIGWRMPTVLGFLGVSGCLVLLGFALDWESYIGIVIPMFILGIAVNMATTPVNVQAITDADERERGMISGTMTVASQSGNTLGSIILGGLTNSLALAGITATAGYSATQIYAEVQHPSDSTTLPQAALDAGQEALAQGMATTSFIGAGIILLALALAWAMRMFKDPGKPPARKRKEAGESAAEPAAA</sequence>
<feature type="transmembrane region" description="Helical" evidence="7">
    <location>
        <begin position="427"/>
        <end position="446"/>
    </location>
</feature>
<dbReference type="GO" id="GO:0022857">
    <property type="term" value="F:transmembrane transporter activity"/>
    <property type="evidence" value="ECO:0007669"/>
    <property type="project" value="InterPro"/>
</dbReference>
<keyword evidence="2" id="KW-0813">Transport</keyword>
<accession>A0A6J5ZBR0</accession>
<feature type="transmembrane region" description="Helical" evidence="7">
    <location>
        <begin position="227"/>
        <end position="249"/>
    </location>
</feature>
<dbReference type="EMBL" id="CAESAN010000029">
    <property type="protein sequence ID" value="CAB4340061.1"/>
    <property type="molecule type" value="Genomic_DNA"/>
</dbReference>
<gene>
    <name evidence="9" type="ORF">UFOPK3547_00496</name>
</gene>
<keyword evidence="3 7" id="KW-0812">Transmembrane</keyword>
<feature type="domain" description="Major facilitator superfamily (MFS) profile" evidence="8">
    <location>
        <begin position="25"/>
        <end position="448"/>
    </location>
</feature>
<dbReference type="PANTHER" id="PTHR42718">
    <property type="entry name" value="MAJOR FACILITATOR SUPERFAMILY MULTIDRUG TRANSPORTER MFSC"/>
    <property type="match status" value="1"/>
</dbReference>
<dbReference type="GO" id="GO:0005886">
    <property type="term" value="C:plasma membrane"/>
    <property type="evidence" value="ECO:0007669"/>
    <property type="project" value="UniProtKB-SubCell"/>
</dbReference>
<organism evidence="9">
    <name type="scientific">freshwater metagenome</name>
    <dbReference type="NCBI Taxonomy" id="449393"/>
    <lineage>
        <taxon>unclassified sequences</taxon>
        <taxon>metagenomes</taxon>
        <taxon>ecological metagenomes</taxon>
    </lineage>
</organism>
<dbReference type="PROSITE" id="PS50850">
    <property type="entry name" value="MFS"/>
    <property type="match status" value="1"/>
</dbReference>
<evidence type="ECO:0000256" key="4">
    <source>
        <dbReference type="ARBA" id="ARBA00022989"/>
    </source>
</evidence>
<dbReference type="PANTHER" id="PTHR42718:SF9">
    <property type="entry name" value="MAJOR FACILITATOR SUPERFAMILY MULTIDRUG TRANSPORTER MFSC"/>
    <property type="match status" value="1"/>
</dbReference>
<feature type="transmembrane region" description="Helical" evidence="7">
    <location>
        <begin position="94"/>
        <end position="110"/>
    </location>
</feature>
<dbReference type="CDD" id="cd17321">
    <property type="entry name" value="MFS_MMR_MDR_like"/>
    <property type="match status" value="1"/>
</dbReference>
<name>A0A6J5ZBR0_9ZZZZ</name>
<dbReference type="InterPro" id="IPR020846">
    <property type="entry name" value="MFS_dom"/>
</dbReference>
<feature type="transmembrane region" description="Helical" evidence="7">
    <location>
        <begin position="116"/>
        <end position="137"/>
    </location>
</feature>
<feature type="transmembrane region" description="Helical" evidence="7">
    <location>
        <begin position="179"/>
        <end position="199"/>
    </location>
</feature>
<feature type="transmembrane region" description="Helical" evidence="7">
    <location>
        <begin position="24"/>
        <end position="43"/>
    </location>
</feature>
<comment type="subcellular location">
    <subcellularLocation>
        <location evidence="1">Membrane</location>
        <topology evidence="1">Multi-pass membrane protein</topology>
    </subcellularLocation>
</comment>
<feature type="transmembrane region" description="Helical" evidence="7">
    <location>
        <begin position="63"/>
        <end position="82"/>
    </location>
</feature>
<evidence type="ECO:0000256" key="3">
    <source>
        <dbReference type="ARBA" id="ARBA00022692"/>
    </source>
</evidence>
<evidence type="ECO:0000256" key="1">
    <source>
        <dbReference type="ARBA" id="ARBA00004141"/>
    </source>
</evidence>
<dbReference type="InterPro" id="IPR036259">
    <property type="entry name" value="MFS_trans_sf"/>
</dbReference>
<proteinExistence type="predicted"/>
<evidence type="ECO:0000256" key="2">
    <source>
        <dbReference type="ARBA" id="ARBA00022448"/>
    </source>
</evidence>
<keyword evidence="4 7" id="KW-1133">Transmembrane helix</keyword>